<keyword evidence="3" id="KW-0067">ATP-binding</keyword>
<dbReference type="SMART" id="SM00487">
    <property type="entry name" value="DEXDc"/>
    <property type="match status" value="1"/>
</dbReference>
<dbReference type="GO" id="GO:0016787">
    <property type="term" value="F:hydrolase activity"/>
    <property type="evidence" value="ECO:0007669"/>
    <property type="project" value="InterPro"/>
</dbReference>
<dbReference type="InterPro" id="IPR006935">
    <property type="entry name" value="Helicase/UvrB_N"/>
</dbReference>
<name>A0A434ACK9_9FLAO</name>
<dbReference type="InterPro" id="IPR027417">
    <property type="entry name" value="P-loop_NTPase"/>
</dbReference>
<dbReference type="GO" id="GO:0005524">
    <property type="term" value="F:ATP binding"/>
    <property type="evidence" value="ECO:0007669"/>
    <property type="project" value="InterPro"/>
</dbReference>
<dbReference type="PANTHER" id="PTHR47396">
    <property type="entry name" value="TYPE I RESTRICTION ENZYME ECOKI R PROTEIN"/>
    <property type="match status" value="1"/>
</dbReference>
<gene>
    <name evidence="3" type="ORF">D0817_00300</name>
</gene>
<dbReference type="OrthoDB" id="9802848at2"/>
<dbReference type="InterPro" id="IPR001650">
    <property type="entry name" value="Helicase_C-like"/>
</dbReference>
<dbReference type="SUPFAM" id="SSF52540">
    <property type="entry name" value="P-loop containing nucleoside triphosphate hydrolases"/>
    <property type="match status" value="1"/>
</dbReference>
<dbReference type="GO" id="GO:0003677">
    <property type="term" value="F:DNA binding"/>
    <property type="evidence" value="ECO:0007669"/>
    <property type="project" value="InterPro"/>
</dbReference>
<dbReference type="Proteomes" id="UP000288102">
    <property type="component" value="Unassembled WGS sequence"/>
</dbReference>
<dbReference type="PROSITE" id="PS51194">
    <property type="entry name" value="HELICASE_CTER"/>
    <property type="match status" value="1"/>
</dbReference>
<accession>A0A434ACK9</accession>
<keyword evidence="4" id="KW-1185">Reference proteome</keyword>
<reference evidence="4" key="1">
    <citation type="journal article" date="2019" name="Syst. Appl. Microbiol.">
        <title>Flavobacterium circumlabens sp. nov. and Flavobacterium cupreum sp. nov., two psychrotrophic species isolated from Antarctic environmental samples.</title>
        <authorList>
            <person name="Kralova S."/>
            <person name="Busse H.-J."/>
            <person name="Svec P."/>
            <person name="Maslanova I."/>
            <person name="Stankova E."/>
            <person name="Bartak M."/>
            <person name="Sedlacek I."/>
        </authorList>
    </citation>
    <scope>NUCLEOTIDE SEQUENCE [LARGE SCALE GENOMIC DNA]</scope>
    <source>
        <strain evidence="4">CCM 8825</strain>
    </source>
</reference>
<dbReference type="RefSeq" id="WP_127336397.1">
    <property type="nucleotide sequence ID" value="NZ_QWDM01000001.1"/>
</dbReference>
<dbReference type="Gene3D" id="3.40.50.300">
    <property type="entry name" value="P-loop containing nucleotide triphosphate hydrolases"/>
    <property type="match status" value="2"/>
</dbReference>
<sequence>MKNNTPASTSIYNYQERDIDCIFEKLEQNSKSKLLYQLPTGGGKTVVFSEIARRFIEQYGKTVVILTHRKELCTQTSGVLKKLGVRNTTITSASGNFKPDYNCYVAMVETLRNRIKSKRINPRDVGLVIIDEAHHNSFRKLMGSFKKAIVIGVTATPFSSDISKPMKHHYDTLITGESIASLIREGFLAKPQSFIAEVETNSLKTGIHGDFTVSSSNALYSSPALQELLLKVYRENALGKKTLIFNNGISTSLKVLETFEAAGIPIRHLDNKTTDDERKQILKWFKKTKDAVLTSVSILTTGFDEPTVQHVILNRATTSITLYHQMIGRGARRLPSKKTFGITDLGNNIQRFGEWEAPIDWQFVFEKPEAFAKQLQYNAVGNSSVQSHGMSAELRAKFPNTLEMAFDVESTYQEVIDTEKKPKTVIQESIRQQAKMCMDNAETLSEAIALAEALQPEIQWRVKEYVKCLDHASKNYKDWLIEDYQNRLKGLIIKLFSKVKSPLAGIM</sequence>
<keyword evidence="3" id="KW-0378">Hydrolase</keyword>
<dbReference type="GO" id="GO:0004386">
    <property type="term" value="F:helicase activity"/>
    <property type="evidence" value="ECO:0007669"/>
    <property type="project" value="UniProtKB-KW"/>
</dbReference>
<feature type="domain" description="Helicase ATP-binding" evidence="1">
    <location>
        <begin position="25"/>
        <end position="175"/>
    </location>
</feature>
<comment type="caution">
    <text evidence="3">The sequence shown here is derived from an EMBL/GenBank/DDBJ whole genome shotgun (WGS) entry which is preliminary data.</text>
</comment>
<dbReference type="PROSITE" id="PS51192">
    <property type="entry name" value="HELICASE_ATP_BIND_1"/>
    <property type="match status" value="1"/>
</dbReference>
<organism evidence="3 4">
    <name type="scientific">Flavobacterium cupreum</name>
    <dbReference type="NCBI Taxonomy" id="2133766"/>
    <lineage>
        <taxon>Bacteria</taxon>
        <taxon>Pseudomonadati</taxon>
        <taxon>Bacteroidota</taxon>
        <taxon>Flavobacteriia</taxon>
        <taxon>Flavobacteriales</taxon>
        <taxon>Flavobacteriaceae</taxon>
        <taxon>Flavobacterium</taxon>
    </lineage>
</organism>
<proteinExistence type="predicted"/>
<dbReference type="SMART" id="SM00490">
    <property type="entry name" value="HELICc"/>
    <property type="match status" value="1"/>
</dbReference>
<evidence type="ECO:0000259" key="1">
    <source>
        <dbReference type="PROSITE" id="PS51192"/>
    </source>
</evidence>
<dbReference type="PANTHER" id="PTHR47396:SF1">
    <property type="entry name" value="ATP-DEPENDENT HELICASE IRC3-RELATED"/>
    <property type="match status" value="1"/>
</dbReference>
<dbReference type="Pfam" id="PF04851">
    <property type="entry name" value="ResIII"/>
    <property type="match status" value="1"/>
</dbReference>
<evidence type="ECO:0000259" key="2">
    <source>
        <dbReference type="PROSITE" id="PS51194"/>
    </source>
</evidence>
<dbReference type="InterPro" id="IPR050742">
    <property type="entry name" value="Helicase_Restrict-Modif_Enz"/>
</dbReference>
<keyword evidence="3" id="KW-0347">Helicase</keyword>
<dbReference type="InterPro" id="IPR014001">
    <property type="entry name" value="Helicase_ATP-bd"/>
</dbReference>
<dbReference type="GO" id="GO:0005829">
    <property type="term" value="C:cytosol"/>
    <property type="evidence" value="ECO:0007669"/>
    <property type="project" value="TreeGrafter"/>
</dbReference>
<protein>
    <submittedName>
        <fullName evidence="3">DEAD/DEAH box helicase</fullName>
    </submittedName>
</protein>
<evidence type="ECO:0000313" key="3">
    <source>
        <dbReference type="EMBL" id="RUT72102.1"/>
    </source>
</evidence>
<feature type="domain" description="Helicase C-terminal" evidence="2">
    <location>
        <begin position="224"/>
        <end position="398"/>
    </location>
</feature>
<dbReference type="AlphaFoldDB" id="A0A434ACK9"/>
<dbReference type="EMBL" id="QWDM01000001">
    <property type="protein sequence ID" value="RUT72102.1"/>
    <property type="molecule type" value="Genomic_DNA"/>
</dbReference>
<evidence type="ECO:0000313" key="4">
    <source>
        <dbReference type="Proteomes" id="UP000288102"/>
    </source>
</evidence>
<dbReference type="Pfam" id="PF00271">
    <property type="entry name" value="Helicase_C"/>
    <property type="match status" value="1"/>
</dbReference>
<keyword evidence="3" id="KW-0547">Nucleotide-binding</keyword>